<protein>
    <submittedName>
        <fullName evidence="1">Uncharacterized protein</fullName>
    </submittedName>
</protein>
<dbReference type="EMBL" id="JAIWYP010000002">
    <property type="protein sequence ID" value="KAH3872145.1"/>
    <property type="molecule type" value="Genomic_DNA"/>
</dbReference>
<sequence length="51" mass="5765">MMDAEELLETMTKFQTSHPSNQGITCKKWCHLHVNLALGKQGLIHLCKVLS</sequence>
<keyword evidence="2" id="KW-1185">Reference proteome</keyword>
<proteinExistence type="predicted"/>
<comment type="caution">
    <text evidence="1">The sequence shown here is derived from an EMBL/GenBank/DDBJ whole genome shotgun (WGS) entry which is preliminary data.</text>
</comment>
<accession>A0A9D4RMW9</accession>
<evidence type="ECO:0000313" key="1">
    <source>
        <dbReference type="EMBL" id="KAH3872145.1"/>
    </source>
</evidence>
<organism evidence="1 2">
    <name type="scientific">Dreissena polymorpha</name>
    <name type="common">Zebra mussel</name>
    <name type="synonym">Mytilus polymorpha</name>
    <dbReference type="NCBI Taxonomy" id="45954"/>
    <lineage>
        <taxon>Eukaryota</taxon>
        <taxon>Metazoa</taxon>
        <taxon>Spiralia</taxon>
        <taxon>Lophotrochozoa</taxon>
        <taxon>Mollusca</taxon>
        <taxon>Bivalvia</taxon>
        <taxon>Autobranchia</taxon>
        <taxon>Heteroconchia</taxon>
        <taxon>Euheterodonta</taxon>
        <taxon>Imparidentia</taxon>
        <taxon>Neoheterodontei</taxon>
        <taxon>Myida</taxon>
        <taxon>Dreissenoidea</taxon>
        <taxon>Dreissenidae</taxon>
        <taxon>Dreissena</taxon>
    </lineage>
</organism>
<dbReference type="Proteomes" id="UP000828390">
    <property type="component" value="Unassembled WGS sequence"/>
</dbReference>
<name>A0A9D4RMW9_DREPO</name>
<reference evidence="1" key="2">
    <citation type="submission" date="2020-11" db="EMBL/GenBank/DDBJ databases">
        <authorList>
            <person name="McCartney M.A."/>
            <person name="Auch B."/>
            <person name="Kono T."/>
            <person name="Mallez S."/>
            <person name="Becker A."/>
            <person name="Gohl D.M."/>
            <person name="Silverstein K.A.T."/>
            <person name="Koren S."/>
            <person name="Bechman K.B."/>
            <person name="Herman A."/>
            <person name="Abrahante J.E."/>
            <person name="Garbe J."/>
        </authorList>
    </citation>
    <scope>NUCLEOTIDE SEQUENCE</scope>
    <source>
        <strain evidence="1">Duluth1</strain>
        <tissue evidence="1">Whole animal</tissue>
    </source>
</reference>
<gene>
    <name evidence="1" type="ORF">DPMN_035359</name>
</gene>
<reference evidence="1" key="1">
    <citation type="journal article" date="2019" name="bioRxiv">
        <title>The Genome of the Zebra Mussel, Dreissena polymorpha: A Resource for Invasive Species Research.</title>
        <authorList>
            <person name="McCartney M.A."/>
            <person name="Auch B."/>
            <person name="Kono T."/>
            <person name="Mallez S."/>
            <person name="Zhang Y."/>
            <person name="Obille A."/>
            <person name="Becker A."/>
            <person name="Abrahante J.E."/>
            <person name="Garbe J."/>
            <person name="Badalamenti J.P."/>
            <person name="Herman A."/>
            <person name="Mangelson H."/>
            <person name="Liachko I."/>
            <person name="Sullivan S."/>
            <person name="Sone E.D."/>
            <person name="Koren S."/>
            <person name="Silverstein K.A.T."/>
            <person name="Beckman K.B."/>
            <person name="Gohl D.M."/>
        </authorList>
    </citation>
    <scope>NUCLEOTIDE SEQUENCE</scope>
    <source>
        <strain evidence="1">Duluth1</strain>
        <tissue evidence="1">Whole animal</tissue>
    </source>
</reference>
<dbReference type="AlphaFoldDB" id="A0A9D4RMW9"/>
<evidence type="ECO:0000313" key="2">
    <source>
        <dbReference type="Proteomes" id="UP000828390"/>
    </source>
</evidence>